<proteinExistence type="predicted"/>
<keyword evidence="1" id="KW-0479">Metal-binding</keyword>
<gene>
    <name evidence="8" type="ORF">RDB_LOCUS45893</name>
</gene>
<evidence type="ECO:0000256" key="6">
    <source>
        <dbReference type="SAM" id="Phobius"/>
    </source>
</evidence>
<protein>
    <recommendedName>
        <fullName evidence="7">SP-RING-type domain-containing protein</fullName>
    </recommendedName>
</protein>
<accession>A0A8H3B6B6</accession>
<dbReference type="GO" id="GO:0008270">
    <property type="term" value="F:zinc ion binding"/>
    <property type="evidence" value="ECO:0007669"/>
    <property type="project" value="UniProtKB-KW"/>
</dbReference>
<dbReference type="Pfam" id="PF02891">
    <property type="entry name" value="zf-MIZ"/>
    <property type="match status" value="1"/>
</dbReference>
<comment type="caution">
    <text evidence="8">The sequence shown here is derived from an EMBL/GenBank/DDBJ whole genome shotgun (WGS) entry which is preliminary data.</text>
</comment>
<evidence type="ECO:0000313" key="8">
    <source>
        <dbReference type="EMBL" id="CAE6448245.1"/>
    </source>
</evidence>
<dbReference type="GO" id="GO:0016925">
    <property type="term" value="P:protein sumoylation"/>
    <property type="evidence" value="ECO:0007669"/>
    <property type="project" value="TreeGrafter"/>
</dbReference>
<reference evidence="8" key="1">
    <citation type="submission" date="2021-01" db="EMBL/GenBank/DDBJ databases">
        <authorList>
            <person name="Kaushik A."/>
        </authorList>
    </citation>
    <scope>NUCLEOTIDE SEQUENCE</scope>
    <source>
        <strain evidence="8">AG6-10EEA</strain>
    </source>
</reference>
<evidence type="ECO:0000256" key="5">
    <source>
        <dbReference type="SAM" id="MobiDB-lite"/>
    </source>
</evidence>
<keyword evidence="6" id="KW-0812">Transmembrane</keyword>
<evidence type="ECO:0000259" key="7">
    <source>
        <dbReference type="PROSITE" id="PS51044"/>
    </source>
</evidence>
<dbReference type="AlphaFoldDB" id="A0A8H3B6B6"/>
<dbReference type="Proteomes" id="UP000663853">
    <property type="component" value="Unassembled WGS sequence"/>
</dbReference>
<keyword evidence="2 4" id="KW-0863">Zinc-finger</keyword>
<keyword evidence="3" id="KW-0862">Zinc</keyword>
<feature type="domain" description="SP-RING-type" evidence="7">
    <location>
        <begin position="31"/>
        <end position="122"/>
    </location>
</feature>
<dbReference type="PANTHER" id="PTHR10782">
    <property type="entry name" value="ZINC FINGER MIZ DOMAIN-CONTAINING PROTEIN"/>
    <property type="match status" value="1"/>
</dbReference>
<feature type="compositionally biased region" description="Polar residues" evidence="5">
    <location>
        <begin position="137"/>
        <end position="150"/>
    </location>
</feature>
<keyword evidence="6" id="KW-1133">Transmembrane helix</keyword>
<dbReference type="SUPFAM" id="SSF57850">
    <property type="entry name" value="RING/U-box"/>
    <property type="match status" value="1"/>
</dbReference>
<evidence type="ECO:0000313" key="9">
    <source>
        <dbReference type="Proteomes" id="UP000663853"/>
    </source>
</evidence>
<dbReference type="PANTHER" id="PTHR10782:SF4">
    <property type="entry name" value="TONALLI, ISOFORM E"/>
    <property type="match status" value="1"/>
</dbReference>
<evidence type="ECO:0000256" key="2">
    <source>
        <dbReference type="ARBA" id="ARBA00022771"/>
    </source>
</evidence>
<dbReference type="PROSITE" id="PS51044">
    <property type="entry name" value="ZF_SP_RING"/>
    <property type="match status" value="1"/>
</dbReference>
<dbReference type="GO" id="GO:0061665">
    <property type="term" value="F:SUMO ligase activity"/>
    <property type="evidence" value="ECO:0007669"/>
    <property type="project" value="TreeGrafter"/>
</dbReference>
<dbReference type="EMBL" id="CAJMXA010000990">
    <property type="protein sequence ID" value="CAE6448245.1"/>
    <property type="molecule type" value="Genomic_DNA"/>
</dbReference>
<evidence type="ECO:0000256" key="4">
    <source>
        <dbReference type="PROSITE-ProRule" id="PRU00452"/>
    </source>
</evidence>
<feature type="region of interest" description="Disordered" evidence="5">
    <location>
        <begin position="130"/>
        <end position="150"/>
    </location>
</feature>
<evidence type="ECO:0000256" key="3">
    <source>
        <dbReference type="ARBA" id="ARBA00022833"/>
    </source>
</evidence>
<dbReference type="InterPro" id="IPR013083">
    <property type="entry name" value="Znf_RING/FYVE/PHD"/>
</dbReference>
<dbReference type="GO" id="GO:0000785">
    <property type="term" value="C:chromatin"/>
    <property type="evidence" value="ECO:0007669"/>
    <property type="project" value="TreeGrafter"/>
</dbReference>
<sequence>MNNRKIIKEIRALRRLPLTEVKQSIIRSITRSPDLEAQSQTLSLKCPISQTRIKDPCRFSGCEHYQCFDATAFLSFLETTEEQSSAENLHCPICDKEAPRKSLVIDLYFESILRRAPPTAEEVDLQTDGGWRVRDGQGSNQNTSQDTNHSMSLGEAVRTVARGDHQQPIVVQMNFGTFFCIFFFFVFSFTGLFLALLSAWSRLPIRGYIL</sequence>
<dbReference type="InterPro" id="IPR004181">
    <property type="entry name" value="Znf_MIZ"/>
</dbReference>
<dbReference type="Gene3D" id="3.30.40.10">
    <property type="entry name" value="Zinc/RING finger domain, C3HC4 (zinc finger)"/>
    <property type="match status" value="1"/>
</dbReference>
<keyword evidence="6" id="KW-0472">Membrane</keyword>
<feature type="transmembrane region" description="Helical" evidence="6">
    <location>
        <begin position="175"/>
        <end position="200"/>
    </location>
</feature>
<organism evidence="8 9">
    <name type="scientific">Rhizoctonia solani</name>
    <dbReference type="NCBI Taxonomy" id="456999"/>
    <lineage>
        <taxon>Eukaryota</taxon>
        <taxon>Fungi</taxon>
        <taxon>Dikarya</taxon>
        <taxon>Basidiomycota</taxon>
        <taxon>Agaricomycotina</taxon>
        <taxon>Agaricomycetes</taxon>
        <taxon>Cantharellales</taxon>
        <taxon>Ceratobasidiaceae</taxon>
        <taxon>Rhizoctonia</taxon>
    </lineage>
</organism>
<evidence type="ECO:0000256" key="1">
    <source>
        <dbReference type="ARBA" id="ARBA00022723"/>
    </source>
</evidence>
<name>A0A8H3B6B6_9AGAM</name>